<reference evidence="2" key="1">
    <citation type="journal article" date="2014" name="Int. J. Syst. Evol. Microbiol.">
        <title>Complete genome sequence of Corynebacterium casei LMG S-19264T (=DSM 44701T), isolated from a smear-ripened cheese.</title>
        <authorList>
            <consortium name="US DOE Joint Genome Institute (JGI-PGF)"/>
            <person name="Walter F."/>
            <person name="Albersmeier A."/>
            <person name="Kalinowski J."/>
            <person name="Ruckert C."/>
        </authorList>
    </citation>
    <scope>NUCLEOTIDE SEQUENCE</scope>
    <source>
        <strain evidence="2">CGMCC 1.15448</strain>
    </source>
</reference>
<evidence type="ECO:0000256" key="1">
    <source>
        <dbReference type="SAM" id="MobiDB-lite"/>
    </source>
</evidence>
<reference evidence="2" key="2">
    <citation type="submission" date="2020-09" db="EMBL/GenBank/DDBJ databases">
        <authorList>
            <person name="Sun Q."/>
            <person name="Zhou Y."/>
        </authorList>
    </citation>
    <scope>NUCLEOTIDE SEQUENCE</scope>
    <source>
        <strain evidence="2">CGMCC 1.15448</strain>
    </source>
</reference>
<dbReference type="Proteomes" id="UP000607559">
    <property type="component" value="Unassembled WGS sequence"/>
</dbReference>
<comment type="caution">
    <text evidence="2">The sequence shown here is derived from an EMBL/GenBank/DDBJ whole genome shotgun (WGS) entry which is preliminary data.</text>
</comment>
<organism evidence="2 3">
    <name type="scientific">Puia dinghuensis</name>
    <dbReference type="NCBI Taxonomy" id="1792502"/>
    <lineage>
        <taxon>Bacteria</taxon>
        <taxon>Pseudomonadati</taxon>
        <taxon>Bacteroidota</taxon>
        <taxon>Chitinophagia</taxon>
        <taxon>Chitinophagales</taxon>
        <taxon>Chitinophagaceae</taxon>
        <taxon>Puia</taxon>
    </lineage>
</organism>
<evidence type="ECO:0000313" key="2">
    <source>
        <dbReference type="EMBL" id="GGB11174.1"/>
    </source>
</evidence>
<dbReference type="RefSeq" id="WP_188934713.1">
    <property type="nucleotide sequence ID" value="NZ_BMJC01000004.1"/>
</dbReference>
<feature type="region of interest" description="Disordered" evidence="1">
    <location>
        <begin position="1"/>
        <end position="52"/>
    </location>
</feature>
<feature type="compositionally biased region" description="Polar residues" evidence="1">
    <location>
        <begin position="32"/>
        <end position="52"/>
    </location>
</feature>
<dbReference type="EMBL" id="BMJC01000004">
    <property type="protein sequence ID" value="GGB11174.1"/>
    <property type="molecule type" value="Genomic_DNA"/>
</dbReference>
<gene>
    <name evidence="2" type="ORF">GCM10011511_38450</name>
</gene>
<proteinExistence type="predicted"/>
<evidence type="ECO:0000313" key="3">
    <source>
        <dbReference type="Proteomes" id="UP000607559"/>
    </source>
</evidence>
<sequence length="52" mass="5238">MALIPNNKKKKDGKAAAGAKSNIPGFPAGKGKTNSKGVVKNTRLTGGSQRGS</sequence>
<accession>A0A8J2XUC2</accession>
<protein>
    <submittedName>
        <fullName evidence="2">Uncharacterized protein</fullName>
    </submittedName>
</protein>
<dbReference type="AlphaFoldDB" id="A0A8J2XUC2"/>
<keyword evidence="3" id="KW-1185">Reference proteome</keyword>
<name>A0A8J2XUC2_9BACT</name>